<evidence type="ECO:0000256" key="13">
    <source>
        <dbReference type="ARBA" id="ARBA00023163"/>
    </source>
</evidence>
<evidence type="ECO:0000256" key="9">
    <source>
        <dbReference type="ARBA" id="ARBA00022990"/>
    </source>
</evidence>
<dbReference type="SUPFAM" id="SSF47954">
    <property type="entry name" value="Cyclin-like"/>
    <property type="match status" value="2"/>
</dbReference>
<evidence type="ECO:0000313" key="21">
    <source>
        <dbReference type="EMBL" id="NWU53332.1"/>
    </source>
</evidence>
<keyword evidence="4" id="KW-1017">Isopeptide bond</keyword>
<evidence type="ECO:0000256" key="8">
    <source>
        <dbReference type="ARBA" id="ARBA00022843"/>
    </source>
</evidence>
<dbReference type="InterPro" id="IPR006671">
    <property type="entry name" value="Cyclin_N"/>
</dbReference>
<evidence type="ECO:0000256" key="5">
    <source>
        <dbReference type="ARBA" id="ARBA00022553"/>
    </source>
</evidence>
<feature type="region of interest" description="Disordered" evidence="19">
    <location>
        <begin position="636"/>
        <end position="681"/>
    </location>
</feature>
<dbReference type="FunFam" id="1.10.472.10:FF:000004">
    <property type="entry name" value="Cyclin T2"/>
    <property type="match status" value="1"/>
</dbReference>
<proteinExistence type="inferred from homology"/>
<dbReference type="PANTHER" id="PTHR10026">
    <property type="entry name" value="CYCLIN"/>
    <property type="match status" value="1"/>
</dbReference>
<evidence type="ECO:0000256" key="10">
    <source>
        <dbReference type="ARBA" id="ARBA00023015"/>
    </source>
</evidence>
<feature type="domain" description="Cyclin-like" evidence="20">
    <location>
        <begin position="34"/>
        <end position="133"/>
    </location>
</feature>
<comment type="subunit">
    <text evidence="17">Cyclin-T1 is the predominant cyclin that associates with CDK9 to form a heterodimer called P-TEFb. P-TEFb forms a complex with AFF4/AF5Q31. Component of a complex which is at least composed of HTATSF1/Tat-SF1, P-TEFb complex, RNA pol II, SUPT5H, and NCL/nucleolin. Component of the 7SK snRNP complex at least composed of P-TEFb (composed of CDK9 and CCNT1/cyclin-T1), HEXIM1, HEXIM2, BCDIN3, SART3 proteins and 7SK and U6 snRNAs. Interacts (via central region) with ZMYND8 (via N-terminus); the interaction is direct and the association appears to occur between homodimeric ZMYND8 and the activated form of the P-TEFb complex. Interacts with BRD4, targets chromatin binding. Interacts with JMJD6. Interacts with MDFIC. Interacts with HSF1. Interacts with HTATSF1. Interacts with TBX21.</text>
</comment>
<dbReference type="GO" id="GO:0005634">
    <property type="term" value="C:nucleus"/>
    <property type="evidence" value="ECO:0007669"/>
    <property type="project" value="UniProtKB-SubCell"/>
</dbReference>
<dbReference type="SMART" id="SM00385">
    <property type="entry name" value="CYCLIN"/>
    <property type="match status" value="1"/>
</dbReference>
<dbReference type="GO" id="GO:0006357">
    <property type="term" value="P:regulation of transcription by RNA polymerase II"/>
    <property type="evidence" value="ECO:0007669"/>
    <property type="project" value="InterPro"/>
</dbReference>
<dbReference type="Proteomes" id="UP000586671">
    <property type="component" value="Unassembled WGS sequence"/>
</dbReference>
<keyword evidence="12 18" id="KW-0195">Cyclin</keyword>
<evidence type="ECO:0000256" key="2">
    <source>
        <dbReference type="ARBA" id="ARBA00008638"/>
    </source>
</evidence>
<name>A0A7K5XK26_9CHAR</name>
<evidence type="ECO:0000313" key="22">
    <source>
        <dbReference type="Proteomes" id="UP000586671"/>
    </source>
</evidence>
<keyword evidence="6" id="KW-0132">Cell division</keyword>
<comment type="function">
    <text evidence="16">Regulatory subunit of the cyclin-dependent kinase pair (CDK9/cyclin-T1) complex, also called positive transcription elongation factor B (P-TEFb), which facilitates the transition from abortive to productive elongation by phosphorylating the CTD (C-terminal domain) of the large subunit of RNA polymerase II (RNA Pol II). Required to activate the protein kinase activity of CDK9: acts by mediating formation of liquid-liquid phase separation (LLPS) that enhances binding of P-TEFb to the CTD of RNA Pol II.</text>
</comment>
<protein>
    <recommendedName>
        <fullName evidence="3">Cyclin-T1</fullName>
    </recommendedName>
</protein>
<evidence type="ECO:0000256" key="12">
    <source>
        <dbReference type="ARBA" id="ARBA00023127"/>
    </source>
</evidence>
<feature type="region of interest" description="Disordered" evidence="19">
    <location>
        <begin position="295"/>
        <end position="370"/>
    </location>
</feature>
<feature type="compositionally biased region" description="Basic residues" evidence="19">
    <location>
        <begin position="507"/>
        <end position="528"/>
    </location>
</feature>
<feature type="compositionally biased region" description="Basic and acidic residues" evidence="19">
    <location>
        <begin position="313"/>
        <end position="328"/>
    </location>
</feature>
<keyword evidence="5" id="KW-0597">Phosphoprotein</keyword>
<evidence type="ECO:0000256" key="3">
    <source>
        <dbReference type="ARBA" id="ARBA00020096"/>
    </source>
</evidence>
<evidence type="ECO:0000259" key="20">
    <source>
        <dbReference type="SMART" id="SM00385"/>
    </source>
</evidence>
<gene>
    <name evidence="21" type="primary">Ccnt1</name>
    <name evidence="21" type="ORF">DROARD_R06684</name>
</gene>
<evidence type="ECO:0000256" key="19">
    <source>
        <dbReference type="SAM" id="MobiDB-lite"/>
    </source>
</evidence>
<comment type="similarity">
    <text evidence="2">Belongs to the cyclin family. Cyclin C subfamily.</text>
</comment>
<evidence type="ECO:0000256" key="16">
    <source>
        <dbReference type="ARBA" id="ARBA00045498"/>
    </source>
</evidence>
<sequence length="681" mass="75391">RRWYFTREQLDRSPSRRAGLDPDKELSYRQQAANLLQDMGQRLNVSQLTINTAIVYMHRFYMVQSFTQFHRNSVVPAALFLAAKVEEQPRKLDYVIKVAHACLHPQEPPLDTKSEAYLQQAQDLVILESIILQTLGFEITIDHPHTHVVKCTQLVRASKDLAQTSYFMATNSLHLTTFSLQYTPPVVACVCIHLACKWSNWEIPVSTDGKHWWEYVDGTVTLELLDELTHEFLQILEKTPNRLKRIRNWRASQAARKSKVDDHGEDESLSEQTILNMISRNNSSDMNIAGLMSMSTSSTAGAGPSLPAAADSPSDHSSADMSQSEHWHPPAKLEIGQSHRTNESSSAAEHPLQQDGAGYQKQSGKNAPAAKVSLKEYRAKHAEELAAQKRQLENMEANVRSQYAYAAQNLLVQQQREREVQQDSNPSPIILKIPIGGSENLERPPAPEKSDKASALKLRIPMAGGGGERPPLSKQEEIKMRIKVPTAAERLGSSDESSAKNREYKEKHKGHSSNHHHHHNHHSHKHLHTQLGAGPSNVATKRPGDSKHSSQPSAVPHKSYAPPASSRKRPLLEEAPAVATAGAHEHQPKVSKATKARATHGKSDKGPTGANGHNANQASDYQDTVNMLHSLLSAQGMQPTQPPAFDYHSYGELLNPRASTSSRGPANTDKPRPPPRAPGPP</sequence>
<comment type="subcellular location">
    <subcellularLocation>
        <location evidence="1">Nucleus</location>
    </subcellularLocation>
</comment>
<dbReference type="InterPro" id="IPR036915">
    <property type="entry name" value="Cyclin-like_sf"/>
</dbReference>
<feature type="compositionally biased region" description="Basic and acidic residues" evidence="19">
    <location>
        <begin position="440"/>
        <end position="454"/>
    </location>
</feature>
<evidence type="ECO:0000256" key="7">
    <source>
        <dbReference type="ARBA" id="ARBA00022765"/>
    </source>
</evidence>
<keyword evidence="11" id="KW-0175">Coiled coil</keyword>
<evidence type="ECO:0000256" key="1">
    <source>
        <dbReference type="ARBA" id="ARBA00004123"/>
    </source>
</evidence>
<feature type="region of interest" description="Disordered" evidence="19">
    <location>
        <begin position="416"/>
        <end position="618"/>
    </location>
</feature>
<organism evidence="21 22">
    <name type="scientific">Dromas ardeola</name>
    <dbReference type="NCBI Taxonomy" id="458190"/>
    <lineage>
        <taxon>Eukaryota</taxon>
        <taxon>Metazoa</taxon>
        <taxon>Chordata</taxon>
        <taxon>Craniata</taxon>
        <taxon>Vertebrata</taxon>
        <taxon>Euteleostomi</taxon>
        <taxon>Archelosauria</taxon>
        <taxon>Archosauria</taxon>
        <taxon>Dinosauria</taxon>
        <taxon>Saurischia</taxon>
        <taxon>Theropoda</taxon>
        <taxon>Coelurosauria</taxon>
        <taxon>Aves</taxon>
        <taxon>Neognathae</taxon>
        <taxon>Neoaves</taxon>
        <taxon>Charadriiformes</taxon>
        <taxon>Dromadidae</taxon>
        <taxon>Dromas</taxon>
    </lineage>
</organism>
<dbReference type="InterPro" id="IPR013763">
    <property type="entry name" value="Cyclin-like_dom"/>
</dbReference>
<dbReference type="FunFam" id="1.10.472.10:FF:000009">
    <property type="entry name" value="cyclin-T2 isoform X1"/>
    <property type="match status" value="1"/>
</dbReference>
<keyword evidence="8" id="KW-0832">Ubl conjugation</keyword>
<dbReference type="InterPro" id="IPR043198">
    <property type="entry name" value="Cyclin/Ssn8"/>
</dbReference>
<keyword evidence="9" id="KW-0007">Acetylation</keyword>
<feature type="compositionally biased region" description="Low complexity" evidence="19">
    <location>
        <begin position="297"/>
        <end position="312"/>
    </location>
</feature>
<dbReference type="CDD" id="cd20597">
    <property type="entry name" value="CYCLIN_CCNT1_rpt2"/>
    <property type="match status" value="1"/>
</dbReference>
<feature type="non-terminal residue" evidence="21">
    <location>
        <position position="1"/>
    </location>
</feature>
<keyword evidence="14" id="KW-0539">Nucleus</keyword>
<keyword evidence="22" id="KW-1185">Reference proteome</keyword>
<dbReference type="GO" id="GO:0051301">
    <property type="term" value="P:cell division"/>
    <property type="evidence" value="ECO:0007669"/>
    <property type="project" value="UniProtKB-KW"/>
</dbReference>
<keyword evidence="15" id="KW-0131">Cell cycle</keyword>
<feature type="compositionally biased region" description="Basic and acidic residues" evidence="19">
    <location>
        <begin position="497"/>
        <end position="506"/>
    </location>
</feature>
<dbReference type="Pfam" id="PF21797">
    <property type="entry name" value="CycT2-like_C"/>
    <property type="match status" value="1"/>
</dbReference>
<evidence type="ECO:0000256" key="14">
    <source>
        <dbReference type="ARBA" id="ARBA00023242"/>
    </source>
</evidence>
<evidence type="ECO:0000256" key="17">
    <source>
        <dbReference type="ARBA" id="ARBA00046481"/>
    </source>
</evidence>
<feature type="non-terminal residue" evidence="21">
    <location>
        <position position="681"/>
    </location>
</feature>
<evidence type="ECO:0000256" key="11">
    <source>
        <dbReference type="ARBA" id="ARBA00023054"/>
    </source>
</evidence>
<dbReference type="GO" id="GO:0016538">
    <property type="term" value="F:cyclin-dependent protein serine/threonine kinase regulator activity"/>
    <property type="evidence" value="ECO:0007669"/>
    <property type="project" value="InterPro"/>
</dbReference>
<dbReference type="InterPro" id="IPR047320">
    <property type="entry name" value="CYCLIN_CCNT1_rpt2"/>
</dbReference>
<keyword evidence="10" id="KW-0805">Transcription regulation</keyword>
<dbReference type="EMBL" id="VYZM01012884">
    <property type="protein sequence ID" value="NWU53332.1"/>
    <property type="molecule type" value="Genomic_DNA"/>
</dbReference>
<keyword evidence="13" id="KW-0804">Transcription</keyword>
<reference evidence="21 22" key="1">
    <citation type="submission" date="2019-09" db="EMBL/GenBank/DDBJ databases">
        <title>Bird 10,000 Genomes (B10K) Project - Family phase.</title>
        <authorList>
            <person name="Zhang G."/>
        </authorList>
    </citation>
    <scope>NUCLEOTIDE SEQUENCE [LARGE SCALE GENOMIC DNA]</scope>
    <source>
        <strain evidence="21">B10K-DU-012-55</strain>
        <tissue evidence="21">Muscle</tissue>
    </source>
</reference>
<evidence type="ECO:0000256" key="18">
    <source>
        <dbReference type="RuleBase" id="RU000383"/>
    </source>
</evidence>
<accession>A0A7K5XK26</accession>
<keyword evidence="7" id="KW-0013">ADP-ribosylation</keyword>
<dbReference type="AlphaFoldDB" id="A0A7K5XK26"/>
<comment type="caution">
    <text evidence="21">The sequence shown here is derived from an EMBL/GenBank/DDBJ whole genome shotgun (WGS) entry which is preliminary data.</text>
</comment>
<evidence type="ECO:0000256" key="4">
    <source>
        <dbReference type="ARBA" id="ARBA00022499"/>
    </source>
</evidence>
<evidence type="ECO:0000256" key="15">
    <source>
        <dbReference type="ARBA" id="ARBA00023306"/>
    </source>
</evidence>
<dbReference type="Pfam" id="PF00134">
    <property type="entry name" value="Cyclin_N"/>
    <property type="match status" value="1"/>
</dbReference>
<dbReference type="Gene3D" id="1.10.472.10">
    <property type="entry name" value="Cyclin-like"/>
    <property type="match status" value="2"/>
</dbReference>
<evidence type="ECO:0000256" key="6">
    <source>
        <dbReference type="ARBA" id="ARBA00022618"/>
    </source>
</evidence>